<dbReference type="EMBL" id="JANPWB010000009">
    <property type="protein sequence ID" value="KAJ1149166.1"/>
    <property type="molecule type" value="Genomic_DNA"/>
</dbReference>
<evidence type="ECO:0000256" key="1">
    <source>
        <dbReference type="SAM" id="MobiDB-lite"/>
    </source>
</evidence>
<feature type="region of interest" description="Disordered" evidence="1">
    <location>
        <begin position="28"/>
        <end position="131"/>
    </location>
</feature>
<gene>
    <name evidence="2" type="ORF">NDU88_001983</name>
</gene>
<name>A0AAV7R8P0_PLEWA</name>
<protein>
    <submittedName>
        <fullName evidence="2">Uncharacterized protein</fullName>
    </submittedName>
</protein>
<feature type="compositionally biased region" description="Polar residues" evidence="1">
    <location>
        <begin position="49"/>
        <end position="63"/>
    </location>
</feature>
<sequence length="131" mass="14916">MATETVRTLKKCTWQKQSLTQKYKYRFGHGPKWLPEDGSQRAESDLSPGGSTTRLRQPRNSSPEPHDARSGETTAFLAEVGDRSTTERSTIYRLRANDQPRPTVKGPIRLATRPWRKQQPHTSTKRPESLA</sequence>
<dbReference type="Proteomes" id="UP001066276">
    <property type="component" value="Chromosome 5"/>
</dbReference>
<organism evidence="2 3">
    <name type="scientific">Pleurodeles waltl</name>
    <name type="common">Iberian ribbed newt</name>
    <dbReference type="NCBI Taxonomy" id="8319"/>
    <lineage>
        <taxon>Eukaryota</taxon>
        <taxon>Metazoa</taxon>
        <taxon>Chordata</taxon>
        <taxon>Craniata</taxon>
        <taxon>Vertebrata</taxon>
        <taxon>Euteleostomi</taxon>
        <taxon>Amphibia</taxon>
        <taxon>Batrachia</taxon>
        <taxon>Caudata</taxon>
        <taxon>Salamandroidea</taxon>
        <taxon>Salamandridae</taxon>
        <taxon>Pleurodelinae</taxon>
        <taxon>Pleurodeles</taxon>
    </lineage>
</organism>
<dbReference type="AlphaFoldDB" id="A0AAV7R8P0"/>
<keyword evidence="3" id="KW-1185">Reference proteome</keyword>
<feature type="compositionally biased region" description="Basic and acidic residues" evidence="1">
    <location>
        <begin position="34"/>
        <end position="44"/>
    </location>
</feature>
<reference evidence="2" key="1">
    <citation type="journal article" date="2022" name="bioRxiv">
        <title>Sequencing and chromosome-scale assembly of the giantPleurodeles waltlgenome.</title>
        <authorList>
            <person name="Brown T."/>
            <person name="Elewa A."/>
            <person name="Iarovenko S."/>
            <person name="Subramanian E."/>
            <person name="Araus A.J."/>
            <person name="Petzold A."/>
            <person name="Susuki M."/>
            <person name="Suzuki K.-i.T."/>
            <person name="Hayashi T."/>
            <person name="Toyoda A."/>
            <person name="Oliveira C."/>
            <person name="Osipova E."/>
            <person name="Leigh N.D."/>
            <person name="Simon A."/>
            <person name="Yun M.H."/>
        </authorList>
    </citation>
    <scope>NUCLEOTIDE SEQUENCE</scope>
    <source>
        <strain evidence="2">20211129_DDA</strain>
        <tissue evidence="2">Liver</tissue>
    </source>
</reference>
<accession>A0AAV7R8P0</accession>
<evidence type="ECO:0000313" key="2">
    <source>
        <dbReference type="EMBL" id="KAJ1149166.1"/>
    </source>
</evidence>
<evidence type="ECO:0000313" key="3">
    <source>
        <dbReference type="Proteomes" id="UP001066276"/>
    </source>
</evidence>
<proteinExistence type="predicted"/>
<comment type="caution">
    <text evidence="2">The sequence shown here is derived from an EMBL/GenBank/DDBJ whole genome shotgun (WGS) entry which is preliminary data.</text>
</comment>